<keyword evidence="2" id="KW-1185">Reference proteome</keyword>
<accession>A0ACD5VZZ0</accession>
<dbReference type="EnsemblPlants" id="AVESA.00010b.r2.3DG0524510.1">
    <property type="protein sequence ID" value="AVESA.00010b.r2.3DG0524510.1.CDS"/>
    <property type="gene ID" value="AVESA.00010b.r2.3DG0524510"/>
</dbReference>
<proteinExistence type="predicted"/>
<sequence length="129" mass="13659">MAAAPTPSAPPLEPSKPLPPQAASTEPAPLAYPLEQSKPMTEGAQDSEAGVRGQRYDRLPCCGLGIGWVLFIIGFFLGAIPWYAGAIMLCFYRGDHREKPGLIACAVAAVIGTILIILATVLPTEVHVY</sequence>
<dbReference type="Proteomes" id="UP001732700">
    <property type="component" value="Chromosome 3D"/>
</dbReference>
<evidence type="ECO:0000313" key="2">
    <source>
        <dbReference type="Proteomes" id="UP001732700"/>
    </source>
</evidence>
<name>A0ACD5VZZ0_AVESA</name>
<reference evidence="1" key="1">
    <citation type="submission" date="2021-05" db="EMBL/GenBank/DDBJ databases">
        <authorList>
            <person name="Scholz U."/>
            <person name="Mascher M."/>
            <person name="Fiebig A."/>
        </authorList>
    </citation>
    <scope>NUCLEOTIDE SEQUENCE [LARGE SCALE GENOMIC DNA]</scope>
</reference>
<organism evidence="1 2">
    <name type="scientific">Avena sativa</name>
    <name type="common">Oat</name>
    <dbReference type="NCBI Taxonomy" id="4498"/>
    <lineage>
        <taxon>Eukaryota</taxon>
        <taxon>Viridiplantae</taxon>
        <taxon>Streptophyta</taxon>
        <taxon>Embryophyta</taxon>
        <taxon>Tracheophyta</taxon>
        <taxon>Spermatophyta</taxon>
        <taxon>Magnoliopsida</taxon>
        <taxon>Liliopsida</taxon>
        <taxon>Poales</taxon>
        <taxon>Poaceae</taxon>
        <taxon>BOP clade</taxon>
        <taxon>Pooideae</taxon>
        <taxon>Poodae</taxon>
        <taxon>Poeae</taxon>
        <taxon>Poeae Chloroplast Group 1 (Aveneae type)</taxon>
        <taxon>Aveninae</taxon>
        <taxon>Avena</taxon>
    </lineage>
</organism>
<protein>
    <submittedName>
        <fullName evidence="1">Uncharacterized protein</fullName>
    </submittedName>
</protein>
<evidence type="ECO:0000313" key="1">
    <source>
        <dbReference type="EnsemblPlants" id="AVESA.00010b.r2.3DG0524510.1.CDS"/>
    </source>
</evidence>
<reference evidence="1" key="2">
    <citation type="submission" date="2025-09" db="UniProtKB">
        <authorList>
            <consortium name="EnsemblPlants"/>
        </authorList>
    </citation>
    <scope>IDENTIFICATION</scope>
</reference>